<accession>A0A9D2S9C0</accession>
<organism evidence="1 2">
    <name type="scientific">Candidatus Flavonifractor intestinigallinarum</name>
    <dbReference type="NCBI Taxonomy" id="2838586"/>
    <lineage>
        <taxon>Bacteria</taxon>
        <taxon>Bacillati</taxon>
        <taxon>Bacillota</taxon>
        <taxon>Clostridia</taxon>
        <taxon>Eubacteriales</taxon>
        <taxon>Oscillospiraceae</taxon>
        <taxon>Flavonifractor</taxon>
    </lineage>
</organism>
<protein>
    <submittedName>
        <fullName evidence="1">Uncharacterized protein</fullName>
    </submittedName>
</protein>
<dbReference type="AlphaFoldDB" id="A0A9D2S9C0"/>
<reference evidence="1" key="2">
    <citation type="submission" date="2021-04" db="EMBL/GenBank/DDBJ databases">
        <authorList>
            <person name="Gilroy R."/>
        </authorList>
    </citation>
    <scope>NUCLEOTIDE SEQUENCE</scope>
    <source>
        <strain evidence="1">CHK192-8294</strain>
    </source>
</reference>
<dbReference type="EMBL" id="DWXO01000001">
    <property type="protein sequence ID" value="HJB79368.1"/>
    <property type="molecule type" value="Genomic_DNA"/>
</dbReference>
<comment type="caution">
    <text evidence="1">The sequence shown here is derived from an EMBL/GenBank/DDBJ whole genome shotgun (WGS) entry which is preliminary data.</text>
</comment>
<evidence type="ECO:0000313" key="2">
    <source>
        <dbReference type="Proteomes" id="UP000823921"/>
    </source>
</evidence>
<evidence type="ECO:0000313" key="1">
    <source>
        <dbReference type="EMBL" id="HJB79368.1"/>
    </source>
</evidence>
<proteinExistence type="predicted"/>
<dbReference type="Proteomes" id="UP000823921">
    <property type="component" value="Unassembled WGS sequence"/>
</dbReference>
<reference evidence="1" key="1">
    <citation type="journal article" date="2021" name="PeerJ">
        <title>Extensive microbial diversity within the chicken gut microbiome revealed by metagenomics and culture.</title>
        <authorList>
            <person name="Gilroy R."/>
            <person name="Ravi A."/>
            <person name="Getino M."/>
            <person name="Pursley I."/>
            <person name="Horton D.L."/>
            <person name="Alikhan N.F."/>
            <person name="Baker D."/>
            <person name="Gharbi K."/>
            <person name="Hall N."/>
            <person name="Watson M."/>
            <person name="Adriaenssens E.M."/>
            <person name="Foster-Nyarko E."/>
            <person name="Jarju S."/>
            <person name="Secka A."/>
            <person name="Antonio M."/>
            <person name="Oren A."/>
            <person name="Chaudhuri R.R."/>
            <person name="La Ragione R."/>
            <person name="Hildebrand F."/>
            <person name="Pallen M.J."/>
        </authorList>
    </citation>
    <scope>NUCLEOTIDE SEQUENCE</scope>
    <source>
        <strain evidence="1">CHK192-8294</strain>
    </source>
</reference>
<name>A0A9D2S9C0_9FIRM</name>
<sequence>MLHRAPSEAREGFPRVTNVRYLDGSGEEQDFPDGGPTWGGFALPEGEYADFRIMFPADSMSARQESFIQPAGGSAQVSFQILTQNALSGVQVLRWPLSAYGTDSPLDDAQRVNCQQEGERYVFQAENGYLYSVYLTWQNYFVEFPFQVR</sequence>
<gene>
    <name evidence="1" type="ORF">H9712_00080</name>
</gene>